<dbReference type="InterPro" id="IPR036390">
    <property type="entry name" value="WH_DNA-bd_sf"/>
</dbReference>
<comment type="caution">
    <text evidence="3">The sequence shown here is derived from an EMBL/GenBank/DDBJ whole genome shotgun (WGS) entry which is preliminary data.</text>
</comment>
<dbReference type="CDD" id="cd04301">
    <property type="entry name" value="NAT_SF"/>
    <property type="match status" value="1"/>
</dbReference>
<keyword evidence="3" id="KW-0808">Transferase</keyword>
<reference evidence="3 4" key="1">
    <citation type="submission" date="2018-08" db="EMBL/GenBank/DDBJ databases">
        <title>Muricauda nanhaiensis sp. nov., isolated from seawater of the South China Sea.</title>
        <authorList>
            <person name="Dang Y."/>
        </authorList>
    </citation>
    <scope>NUCLEOTIDE SEQUENCE [LARGE SCALE GENOMIC DNA]</scope>
    <source>
        <strain evidence="3 4">SM1704</strain>
    </source>
</reference>
<dbReference type="OrthoDB" id="5419426at2"/>
<dbReference type="InterPro" id="IPR039422">
    <property type="entry name" value="MarR/SlyA-like"/>
</dbReference>
<dbReference type="EMBL" id="QTJX01000001">
    <property type="protein sequence ID" value="RDY61185.1"/>
    <property type="molecule type" value="Genomic_DNA"/>
</dbReference>
<keyword evidence="4" id="KW-1185">Reference proteome</keyword>
<sequence>MDNDFLTELGHLGFTARIKRLNERIVSSTVSHYAKLDLEIEPNWHVIFMLLKQRKKLTVTEIASILGFSHPAMIKITKKMKTKGFLETFKDTKDGRRTLIQLSEKGKRLLPVFEEEWNRIREILKEFVSDDFLTSLDILENKFFSESFLERYQARFGPNQFSIRNAKPSEFKQIGRLMIDVYSGLEGFPKADEQPAYYQTLANIGDFTKNPSTELLVAVSPEEKVLGAVLFFNDMQFYGSGGTAPKEKNASGFRLLAVSDASRGMGLGKALSKACIEKTIENGHDQVIIHSTKFMKVAWKMYKTLGFERSEDLDFKQGALPVYGFRLKLKTHK</sequence>
<feature type="domain" description="HTH marR-type" evidence="1">
    <location>
        <begin position="11"/>
        <end position="145"/>
    </location>
</feature>
<dbReference type="AlphaFoldDB" id="A0A371JTQ7"/>
<dbReference type="GO" id="GO:0003700">
    <property type="term" value="F:DNA-binding transcription factor activity"/>
    <property type="evidence" value="ECO:0007669"/>
    <property type="project" value="InterPro"/>
</dbReference>
<evidence type="ECO:0000259" key="2">
    <source>
        <dbReference type="PROSITE" id="PS51186"/>
    </source>
</evidence>
<organism evidence="3 4">
    <name type="scientific">Flagellimonas nanhaiensis</name>
    <dbReference type="NCBI Taxonomy" id="2292706"/>
    <lineage>
        <taxon>Bacteria</taxon>
        <taxon>Pseudomonadati</taxon>
        <taxon>Bacteroidota</taxon>
        <taxon>Flavobacteriia</taxon>
        <taxon>Flavobacteriales</taxon>
        <taxon>Flavobacteriaceae</taxon>
        <taxon>Flagellimonas</taxon>
    </lineage>
</organism>
<dbReference type="InterPro" id="IPR036388">
    <property type="entry name" value="WH-like_DNA-bd_sf"/>
</dbReference>
<proteinExistence type="predicted"/>
<dbReference type="PROSITE" id="PS51186">
    <property type="entry name" value="GNAT"/>
    <property type="match status" value="1"/>
</dbReference>
<dbReference type="Pfam" id="PF12802">
    <property type="entry name" value="MarR_2"/>
    <property type="match status" value="1"/>
</dbReference>
<dbReference type="Pfam" id="PF00583">
    <property type="entry name" value="Acetyltransf_1"/>
    <property type="match status" value="1"/>
</dbReference>
<feature type="domain" description="N-acetyltransferase" evidence="2">
    <location>
        <begin position="161"/>
        <end position="330"/>
    </location>
</feature>
<name>A0A371JTQ7_9FLAO</name>
<dbReference type="SMART" id="SM00347">
    <property type="entry name" value="HTH_MARR"/>
    <property type="match status" value="1"/>
</dbReference>
<dbReference type="GO" id="GO:0016747">
    <property type="term" value="F:acyltransferase activity, transferring groups other than amino-acyl groups"/>
    <property type="evidence" value="ECO:0007669"/>
    <property type="project" value="InterPro"/>
</dbReference>
<dbReference type="InterPro" id="IPR016181">
    <property type="entry name" value="Acyl_CoA_acyltransferase"/>
</dbReference>
<dbReference type="Proteomes" id="UP000261828">
    <property type="component" value="Unassembled WGS sequence"/>
</dbReference>
<gene>
    <name evidence="3" type="ORF">DX873_03175</name>
</gene>
<dbReference type="PANTHER" id="PTHR33164">
    <property type="entry name" value="TRANSCRIPTIONAL REGULATOR, MARR FAMILY"/>
    <property type="match status" value="1"/>
</dbReference>
<evidence type="ECO:0000313" key="3">
    <source>
        <dbReference type="EMBL" id="RDY61185.1"/>
    </source>
</evidence>
<dbReference type="InterPro" id="IPR000182">
    <property type="entry name" value="GNAT_dom"/>
</dbReference>
<dbReference type="Gene3D" id="3.40.630.30">
    <property type="match status" value="1"/>
</dbReference>
<protein>
    <submittedName>
        <fullName evidence="3">GNAT family N-acetyltransferase</fullName>
    </submittedName>
</protein>
<dbReference type="PANTHER" id="PTHR33164:SF43">
    <property type="entry name" value="HTH-TYPE TRANSCRIPTIONAL REPRESSOR YETL"/>
    <property type="match status" value="1"/>
</dbReference>
<dbReference type="InterPro" id="IPR000835">
    <property type="entry name" value="HTH_MarR-typ"/>
</dbReference>
<dbReference type="Gene3D" id="1.10.10.10">
    <property type="entry name" value="Winged helix-like DNA-binding domain superfamily/Winged helix DNA-binding domain"/>
    <property type="match status" value="1"/>
</dbReference>
<dbReference type="SUPFAM" id="SSF55729">
    <property type="entry name" value="Acyl-CoA N-acyltransferases (Nat)"/>
    <property type="match status" value="1"/>
</dbReference>
<evidence type="ECO:0000313" key="4">
    <source>
        <dbReference type="Proteomes" id="UP000261828"/>
    </source>
</evidence>
<dbReference type="RefSeq" id="WP_116183069.1">
    <property type="nucleotide sequence ID" value="NZ_QTJX01000001.1"/>
</dbReference>
<evidence type="ECO:0000259" key="1">
    <source>
        <dbReference type="PROSITE" id="PS50995"/>
    </source>
</evidence>
<accession>A0A371JTQ7</accession>
<dbReference type="PROSITE" id="PS50995">
    <property type="entry name" value="HTH_MARR_2"/>
    <property type="match status" value="1"/>
</dbReference>
<dbReference type="GO" id="GO:0006950">
    <property type="term" value="P:response to stress"/>
    <property type="evidence" value="ECO:0007669"/>
    <property type="project" value="TreeGrafter"/>
</dbReference>
<dbReference type="SUPFAM" id="SSF46785">
    <property type="entry name" value="Winged helix' DNA-binding domain"/>
    <property type="match status" value="1"/>
</dbReference>